<protein>
    <submittedName>
        <fullName evidence="1">Uncharacterized protein</fullName>
    </submittedName>
</protein>
<dbReference type="AlphaFoldDB" id="W2J0P2"/>
<gene>
    <name evidence="1" type="ORF">L916_08740</name>
</gene>
<organism evidence="1 2">
    <name type="scientific">Phytophthora nicotianae</name>
    <name type="common">Potato buckeye rot agent</name>
    <name type="synonym">Phytophthora parasitica</name>
    <dbReference type="NCBI Taxonomy" id="4792"/>
    <lineage>
        <taxon>Eukaryota</taxon>
        <taxon>Sar</taxon>
        <taxon>Stramenopiles</taxon>
        <taxon>Oomycota</taxon>
        <taxon>Peronosporomycetes</taxon>
        <taxon>Peronosporales</taxon>
        <taxon>Peronosporaceae</taxon>
        <taxon>Phytophthora</taxon>
    </lineage>
</organism>
<accession>W2J0P2</accession>
<dbReference type="EMBL" id="KI672947">
    <property type="protein sequence ID" value="ETL39970.1"/>
    <property type="molecule type" value="Genomic_DNA"/>
</dbReference>
<evidence type="ECO:0000313" key="1">
    <source>
        <dbReference type="EMBL" id="ETL39970.1"/>
    </source>
</evidence>
<reference evidence="1 2" key="1">
    <citation type="submission" date="2013-11" db="EMBL/GenBank/DDBJ databases">
        <title>The Genome Sequence of Phytophthora parasitica CJ05E6.</title>
        <authorList>
            <consortium name="The Broad Institute Genomics Platform"/>
            <person name="Russ C."/>
            <person name="Tyler B."/>
            <person name="Panabieres F."/>
            <person name="Shan W."/>
            <person name="Tripathy S."/>
            <person name="Grunwald N."/>
            <person name="Machado M."/>
            <person name="Johnson C.S."/>
            <person name="Arredondo F."/>
            <person name="Hong C."/>
            <person name="Coffey M."/>
            <person name="Young S.K."/>
            <person name="Zeng Q."/>
            <person name="Gargeya S."/>
            <person name="Fitzgerald M."/>
            <person name="Abouelleil A."/>
            <person name="Alvarado L."/>
            <person name="Chapman S.B."/>
            <person name="Gainer-Dewar J."/>
            <person name="Goldberg J."/>
            <person name="Griggs A."/>
            <person name="Gujja S."/>
            <person name="Hansen M."/>
            <person name="Howarth C."/>
            <person name="Imamovic A."/>
            <person name="Ireland A."/>
            <person name="Larimer J."/>
            <person name="McCowan C."/>
            <person name="Murphy C."/>
            <person name="Pearson M."/>
            <person name="Poon T.W."/>
            <person name="Priest M."/>
            <person name="Roberts A."/>
            <person name="Saif S."/>
            <person name="Shea T."/>
            <person name="Sykes S."/>
            <person name="Wortman J."/>
            <person name="Nusbaum C."/>
            <person name="Birren B."/>
        </authorList>
    </citation>
    <scope>NUCLEOTIDE SEQUENCE [LARGE SCALE GENOMIC DNA]</scope>
    <source>
        <strain evidence="1 2">CJ05E6</strain>
    </source>
</reference>
<proteinExistence type="predicted"/>
<sequence>MKKQGLKYDVVVITIAPNYGNSAGKIFLMSQRTLLDWHQKLVVSGNKS</sequence>
<evidence type="ECO:0000313" key="2">
    <source>
        <dbReference type="Proteomes" id="UP000053864"/>
    </source>
</evidence>
<name>W2J0P2_PHYNI</name>
<dbReference type="Proteomes" id="UP000053864">
    <property type="component" value="Unassembled WGS sequence"/>
</dbReference>